<dbReference type="SUPFAM" id="SSF51556">
    <property type="entry name" value="Metallo-dependent hydrolases"/>
    <property type="match status" value="1"/>
</dbReference>
<sequence>PHYFSLSEEEVQGYDTNTKINPPLRTKDDIKALCEGLADGTIDCIASDHAPHLDVEKDLEYNIAPFGIIGLETMLPLIFTNLVSKKILNLNQAIAKLTVNPANILGLEKGSLSIGSDADLTIIDLNLKKKIGNEFTSQSKNSPFIGMELKGFPVTTIVGGKVVMKDGKLV</sequence>
<organism evidence="5">
    <name type="scientific">marine sediment metagenome</name>
    <dbReference type="NCBI Taxonomy" id="412755"/>
    <lineage>
        <taxon>unclassified sequences</taxon>
        <taxon>metagenomes</taxon>
        <taxon>ecological metagenomes</taxon>
    </lineage>
</organism>
<dbReference type="InterPro" id="IPR002195">
    <property type="entry name" value="Dihydroorotase_CS"/>
</dbReference>
<comment type="cofactor">
    <cofactor evidence="1">
        <name>Zn(2+)</name>
        <dbReference type="ChEBI" id="CHEBI:29105"/>
    </cofactor>
</comment>
<evidence type="ECO:0000256" key="2">
    <source>
        <dbReference type="ARBA" id="ARBA00022723"/>
    </source>
</evidence>
<evidence type="ECO:0000256" key="3">
    <source>
        <dbReference type="ARBA" id="ARBA00022801"/>
    </source>
</evidence>
<dbReference type="EMBL" id="BARW01012854">
    <property type="protein sequence ID" value="GAI73924.1"/>
    <property type="molecule type" value="Genomic_DNA"/>
</dbReference>
<dbReference type="AlphaFoldDB" id="X1T1I6"/>
<proteinExistence type="predicted"/>
<dbReference type="PANTHER" id="PTHR43668:SF2">
    <property type="entry name" value="ALLANTOINASE"/>
    <property type="match status" value="1"/>
</dbReference>
<accession>X1T1I6</accession>
<dbReference type="Pfam" id="PF01979">
    <property type="entry name" value="Amidohydro_1"/>
    <property type="match status" value="1"/>
</dbReference>
<name>X1T1I6_9ZZZZ</name>
<dbReference type="PROSITE" id="PS00483">
    <property type="entry name" value="DIHYDROOROTASE_2"/>
    <property type="match status" value="1"/>
</dbReference>
<comment type="caution">
    <text evidence="5">The sequence shown here is derived from an EMBL/GenBank/DDBJ whole genome shotgun (WGS) entry which is preliminary data.</text>
</comment>
<dbReference type="GO" id="GO:0046872">
    <property type="term" value="F:metal ion binding"/>
    <property type="evidence" value="ECO:0007669"/>
    <property type="project" value="UniProtKB-KW"/>
</dbReference>
<evidence type="ECO:0000313" key="5">
    <source>
        <dbReference type="EMBL" id="GAI73924.1"/>
    </source>
</evidence>
<evidence type="ECO:0000259" key="4">
    <source>
        <dbReference type="Pfam" id="PF01979"/>
    </source>
</evidence>
<dbReference type="InterPro" id="IPR032466">
    <property type="entry name" value="Metal_Hydrolase"/>
</dbReference>
<dbReference type="GO" id="GO:0006145">
    <property type="term" value="P:purine nucleobase catabolic process"/>
    <property type="evidence" value="ECO:0007669"/>
    <property type="project" value="TreeGrafter"/>
</dbReference>
<dbReference type="GO" id="GO:0005737">
    <property type="term" value="C:cytoplasm"/>
    <property type="evidence" value="ECO:0007669"/>
    <property type="project" value="TreeGrafter"/>
</dbReference>
<evidence type="ECO:0000256" key="1">
    <source>
        <dbReference type="ARBA" id="ARBA00001947"/>
    </source>
</evidence>
<dbReference type="InterPro" id="IPR006680">
    <property type="entry name" value="Amidohydro-rel"/>
</dbReference>
<reference evidence="5" key="1">
    <citation type="journal article" date="2014" name="Front. Microbiol.">
        <title>High frequency of phylogenetically diverse reductive dehalogenase-homologous genes in deep subseafloor sedimentary metagenomes.</title>
        <authorList>
            <person name="Kawai M."/>
            <person name="Futagami T."/>
            <person name="Toyoda A."/>
            <person name="Takaki Y."/>
            <person name="Nishi S."/>
            <person name="Hori S."/>
            <person name="Arai W."/>
            <person name="Tsubouchi T."/>
            <person name="Morono Y."/>
            <person name="Uchiyama I."/>
            <person name="Ito T."/>
            <person name="Fujiyama A."/>
            <person name="Inagaki F."/>
            <person name="Takami H."/>
        </authorList>
    </citation>
    <scope>NUCLEOTIDE SEQUENCE</scope>
    <source>
        <strain evidence="5">Expedition CK06-06</strain>
    </source>
</reference>
<dbReference type="GO" id="GO:0004038">
    <property type="term" value="F:allantoinase activity"/>
    <property type="evidence" value="ECO:0007669"/>
    <property type="project" value="TreeGrafter"/>
</dbReference>
<dbReference type="SUPFAM" id="SSF51338">
    <property type="entry name" value="Composite domain of metallo-dependent hydrolases"/>
    <property type="match status" value="1"/>
</dbReference>
<keyword evidence="3" id="KW-0378">Hydrolase</keyword>
<gene>
    <name evidence="5" type="ORF">S12H4_23954</name>
</gene>
<feature type="domain" description="Amidohydrolase-related" evidence="4">
    <location>
        <begin position="25"/>
        <end position="163"/>
    </location>
</feature>
<dbReference type="InterPro" id="IPR050138">
    <property type="entry name" value="DHOase/Allantoinase_Hydrolase"/>
</dbReference>
<dbReference type="Gene3D" id="3.20.20.140">
    <property type="entry name" value="Metal-dependent hydrolases"/>
    <property type="match status" value="1"/>
</dbReference>
<keyword evidence="2" id="KW-0479">Metal-binding</keyword>
<feature type="non-terminal residue" evidence="5">
    <location>
        <position position="1"/>
    </location>
</feature>
<dbReference type="PANTHER" id="PTHR43668">
    <property type="entry name" value="ALLANTOINASE"/>
    <property type="match status" value="1"/>
</dbReference>
<dbReference type="InterPro" id="IPR011059">
    <property type="entry name" value="Metal-dep_hydrolase_composite"/>
</dbReference>
<protein>
    <recommendedName>
        <fullName evidence="4">Amidohydrolase-related domain-containing protein</fullName>
    </recommendedName>
</protein>